<dbReference type="Pfam" id="PF00014">
    <property type="entry name" value="Kunitz_BPTI"/>
    <property type="match status" value="1"/>
</dbReference>
<evidence type="ECO:0000256" key="4">
    <source>
        <dbReference type="ARBA" id="ARBA00023157"/>
    </source>
</evidence>
<evidence type="ECO:0000256" key="6">
    <source>
        <dbReference type="SAM" id="MobiDB-lite"/>
    </source>
</evidence>
<dbReference type="Gene3D" id="2.10.22.10">
    <property type="entry name" value="Antistasin, domain 1"/>
    <property type="match status" value="1"/>
</dbReference>
<evidence type="ECO:0000259" key="10">
    <source>
        <dbReference type="PROSITE" id="PS51252"/>
    </source>
</evidence>
<dbReference type="CDD" id="cd00109">
    <property type="entry name" value="Kunitz-type"/>
    <property type="match status" value="1"/>
</dbReference>
<dbReference type="Gene3D" id="4.10.75.10">
    <property type="entry name" value="Elafin-like"/>
    <property type="match status" value="1"/>
</dbReference>
<dbReference type="InterPro" id="IPR002223">
    <property type="entry name" value="Kunitz_BPTI"/>
</dbReference>
<protein>
    <submittedName>
        <fullName evidence="12">Uncharacterized protein</fullName>
    </submittedName>
</protein>
<feature type="region of interest" description="Disordered" evidence="6">
    <location>
        <begin position="483"/>
        <end position="502"/>
    </location>
</feature>
<dbReference type="Gene3D" id="4.10.800.10">
    <property type="entry name" value="Thyroglobulin type-1"/>
    <property type="match status" value="3"/>
</dbReference>
<feature type="disulfide bond" evidence="5">
    <location>
        <begin position="334"/>
        <end position="341"/>
    </location>
</feature>
<dbReference type="CDD" id="cd00199">
    <property type="entry name" value="WAP"/>
    <property type="match status" value="1"/>
</dbReference>
<dbReference type="GO" id="GO:0007160">
    <property type="term" value="P:cell-matrix adhesion"/>
    <property type="evidence" value="ECO:0007669"/>
    <property type="project" value="TreeGrafter"/>
</dbReference>
<name>A0A8K0KC03_LADFU</name>
<keyword evidence="7" id="KW-0812">Transmembrane</keyword>
<dbReference type="Pfam" id="PF02822">
    <property type="entry name" value="Antistasin"/>
    <property type="match status" value="1"/>
</dbReference>
<sequence length="1054" mass="115463">MNNFDVITKKLHVPVFSIQTERDGRCPALSQWGVCPSPLRKCSVDEDCRGREKCCMSPCGRACVSPLFTGCEQLRAESLRRARALGGRYNVRVPTCDPNGAFEKVQCEDNVLEAEDVPCWCVDAAGFEIPATRAPSRREVNCSNPRPCGGHTCRMLCPYGFELNPEDGCPICQCRDPCAGVTCPGSLTCQLEEAACLNQPCPPIPTCKRARSLDNICPYGPPLKVEGERPFLCGTTPGKPQCPPLFQCLVQSGNDYGVCCSSSMQLEKQGACPAEEEVDGELYREEESDLVSQRICLQQRMLAQLLSSEAEREGRRGYVPQCSLSTGLFLRRQCSRNRLVCWCVDPGTGVKVHGSMGPAENVKCYPMSSKTSLPNNELGTARSNGRSLCDTRVCAQLCEFGFKAIPRDGCPSCECEDNPCADFKCGPGEECITHRSTEGCLPRDSNCGSIRPICQLKKATEISQPSKSNTKGKVDALEDDAQPIYHDDTNDGSLDPIENRKDTCMGPRDPGRKCYQPSSMRWRFNSHTKLCEQFLFEGCGGNLNNFDTEDACRLVCPAPTKCERARLRSEQLAQRLSKLTGNHAAAGVAATFVPRCVAGSGAWEVVQCLEGANTPLCWCVDPISGTPVKGTISKRKLEMPECEKFIPTPANVPRRRSGKAHRFESDWFSQEEDAVQPLDQLYLESRVEFEEVVLSTVVPILEEEEEHPITTESVPAESPHPLTRCQAMQKNGDMPIGDDHFPVKCDAEGNVTTRLRVLLVRPTRNAGASTKQEINFQTPPHSRGGPMPTPIEAVEIHLGFHGNHAGMKKKAVIASIREMLNKMGAKIKADAIEVESRSSDSDGETTHVQFSLIGPNKVDVAYQLEQMVKAKQVVIDIEMEKKPSKEKDPESFDRKDEALRKMVAEITSSYFSHRPVTSAGQRVIALEHREIILSEGSDEDPAKESALFGGRSSNSSGSSSGAALLGVCAVSSFIICILSVLLMVQRNRSKSNQLDTTKKGVVVNEVDDGGSYYKTNDVVPSPPSSPAPIYVLTTDRIGDRAVNSDPQAKNADYK</sequence>
<keyword evidence="4 5" id="KW-1015">Disulfide bond</keyword>
<dbReference type="PROSITE" id="PS50279">
    <property type="entry name" value="BPTI_KUNITZ_2"/>
    <property type="match status" value="1"/>
</dbReference>
<dbReference type="InterPro" id="IPR004094">
    <property type="entry name" value="Antistasin-like"/>
</dbReference>
<dbReference type="SUPFAM" id="SSF57362">
    <property type="entry name" value="BPTI-like"/>
    <property type="match status" value="1"/>
</dbReference>
<evidence type="ECO:0000256" key="2">
    <source>
        <dbReference type="ARBA" id="ARBA00022525"/>
    </source>
</evidence>
<evidence type="ECO:0000313" key="12">
    <source>
        <dbReference type="EMBL" id="KAG8232187.1"/>
    </source>
</evidence>
<evidence type="ECO:0000259" key="11">
    <source>
        <dbReference type="PROSITE" id="PS51390"/>
    </source>
</evidence>
<dbReference type="Gene3D" id="4.10.410.10">
    <property type="entry name" value="Pancreatic trypsin inhibitor Kunitz domain"/>
    <property type="match status" value="1"/>
</dbReference>
<evidence type="ECO:0000256" key="1">
    <source>
        <dbReference type="ARBA" id="ARBA00004613"/>
    </source>
</evidence>
<dbReference type="PROSITE" id="PS51390">
    <property type="entry name" value="WAP"/>
    <property type="match status" value="1"/>
</dbReference>
<dbReference type="Pfam" id="PF00086">
    <property type="entry name" value="Thyroglobulin_1"/>
    <property type="match status" value="3"/>
</dbReference>
<comment type="caution">
    <text evidence="5">Lacks conserved residue(s) required for the propagation of feature annotation.</text>
</comment>
<feature type="region of interest" description="Disordered" evidence="6">
    <location>
        <begin position="935"/>
        <end position="955"/>
    </location>
</feature>
<organism evidence="12 13">
    <name type="scientific">Ladona fulva</name>
    <name type="common">Scarce chaser dragonfly</name>
    <name type="synonym">Libellula fulva</name>
    <dbReference type="NCBI Taxonomy" id="123851"/>
    <lineage>
        <taxon>Eukaryota</taxon>
        <taxon>Metazoa</taxon>
        <taxon>Ecdysozoa</taxon>
        <taxon>Arthropoda</taxon>
        <taxon>Hexapoda</taxon>
        <taxon>Insecta</taxon>
        <taxon>Pterygota</taxon>
        <taxon>Palaeoptera</taxon>
        <taxon>Odonata</taxon>
        <taxon>Epiprocta</taxon>
        <taxon>Anisoptera</taxon>
        <taxon>Libelluloidea</taxon>
        <taxon>Libellulidae</taxon>
        <taxon>Ladona</taxon>
    </lineage>
</organism>
<feature type="domain" description="WAP" evidence="11">
    <location>
        <begin position="19"/>
        <end position="67"/>
    </location>
</feature>
<evidence type="ECO:0000313" key="13">
    <source>
        <dbReference type="Proteomes" id="UP000792457"/>
    </source>
</evidence>
<dbReference type="InterPro" id="IPR036880">
    <property type="entry name" value="Kunitz_BPTI_sf"/>
</dbReference>
<feature type="transmembrane region" description="Helical" evidence="7">
    <location>
        <begin position="961"/>
        <end position="984"/>
    </location>
</feature>
<gene>
    <name evidence="12" type="ORF">J437_LFUL011414</name>
</gene>
<reference evidence="12" key="1">
    <citation type="submission" date="2013-04" db="EMBL/GenBank/DDBJ databases">
        <authorList>
            <person name="Qu J."/>
            <person name="Murali S.C."/>
            <person name="Bandaranaike D."/>
            <person name="Bellair M."/>
            <person name="Blankenburg K."/>
            <person name="Chao H."/>
            <person name="Dinh H."/>
            <person name="Doddapaneni H."/>
            <person name="Downs B."/>
            <person name="Dugan-Rocha S."/>
            <person name="Elkadiri S."/>
            <person name="Gnanaolivu R.D."/>
            <person name="Hernandez B."/>
            <person name="Javaid M."/>
            <person name="Jayaseelan J.C."/>
            <person name="Lee S."/>
            <person name="Li M."/>
            <person name="Ming W."/>
            <person name="Munidasa M."/>
            <person name="Muniz J."/>
            <person name="Nguyen L."/>
            <person name="Ongeri F."/>
            <person name="Osuji N."/>
            <person name="Pu L.-L."/>
            <person name="Puazo M."/>
            <person name="Qu C."/>
            <person name="Quiroz J."/>
            <person name="Raj R."/>
            <person name="Weissenberger G."/>
            <person name="Xin Y."/>
            <person name="Zou X."/>
            <person name="Han Y."/>
            <person name="Richards S."/>
            <person name="Worley K."/>
            <person name="Muzny D."/>
            <person name="Gibbs R."/>
        </authorList>
    </citation>
    <scope>NUCLEOTIDE SEQUENCE</scope>
    <source>
        <strain evidence="12">Sampled in the wild</strain>
    </source>
</reference>
<evidence type="ECO:0000259" key="8">
    <source>
        <dbReference type="PROSITE" id="PS50279"/>
    </source>
</evidence>
<dbReference type="PROSITE" id="PS00280">
    <property type="entry name" value="BPTI_KUNITZ_1"/>
    <property type="match status" value="1"/>
</dbReference>
<dbReference type="InterPro" id="IPR008197">
    <property type="entry name" value="WAP_dom"/>
</dbReference>
<evidence type="ECO:0000256" key="7">
    <source>
        <dbReference type="SAM" id="Phobius"/>
    </source>
</evidence>
<keyword evidence="3" id="KW-0677">Repeat</keyword>
<dbReference type="InterPro" id="IPR036645">
    <property type="entry name" value="Elafin-like_sf"/>
</dbReference>
<evidence type="ECO:0000259" key="9">
    <source>
        <dbReference type="PROSITE" id="PS51162"/>
    </source>
</evidence>
<feature type="domain" description="Thyroglobulin type-1" evidence="9">
    <location>
        <begin position="559"/>
        <end position="642"/>
    </location>
</feature>
<dbReference type="SMART" id="SM00131">
    <property type="entry name" value="KU"/>
    <property type="match status" value="1"/>
</dbReference>
<dbReference type="Proteomes" id="UP000792457">
    <property type="component" value="Unassembled WGS sequence"/>
</dbReference>
<dbReference type="Pfam" id="PF00095">
    <property type="entry name" value="WAP"/>
    <property type="match status" value="1"/>
</dbReference>
<dbReference type="OrthoDB" id="406800at2759"/>
<reference evidence="12" key="2">
    <citation type="submission" date="2017-10" db="EMBL/GenBank/DDBJ databases">
        <title>Ladona fulva Genome sequencing and assembly.</title>
        <authorList>
            <person name="Murali S."/>
            <person name="Richards S."/>
            <person name="Bandaranaike D."/>
            <person name="Bellair M."/>
            <person name="Blankenburg K."/>
            <person name="Chao H."/>
            <person name="Dinh H."/>
            <person name="Doddapaneni H."/>
            <person name="Dugan-Rocha S."/>
            <person name="Elkadiri S."/>
            <person name="Gnanaolivu R."/>
            <person name="Hernandez B."/>
            <person name="Skinner E."/>
            <person name="Javaid M."/>
            <person name="Lee S."/>
            <person name="Li M."/>
            <person name="Ming W."/>
            <person name="Munidasa M."/>
            <person name="Muniz J."/>
            <person name="Nguyen L."/>
            <person name="Hughes D."/>
            <person name="Osuji N."/>
            <person name="Pu L.-L."/>
            <person name="Puazo M."/>
            <person name="Qu C."/>
            <person name="Quiroz J."/>
            <person name="Raj R."/>
            <person name="Weissenberger G."/>
            <person name="Xin Y."/>
            <person name="Zou X."/>
            <person name="Han Y."/>
            <person name="Worley K."/>
            <person name="Muzny D."/>
            <person name="Gibbs R."/>
        </authorList>
    </citation>
    <scope>NUCLEOTIDE SEQUENCE</scope>
    <source>
        <strain evidence="12">Sampled in the wild</strain>
    </source>
</reference>
<dbReference type="GO" id="GO:0005604">
    <property type="term" value="C:basement membrane"/>
    <property type="evidence" value="ECO:0007669"/>
    <property type="project" value="TreeGrafter"/>
</dbReference>
<dbReference type="PANTHER" id="PTHR12352:SF31">
    <property type="entry name" value="PAPILIN-LIKE PROTEIN"/>
    <property type="match status" value="1"/>
</dbReference>
<feature type="domain" description="BPTI/Kunitz inhibitor" evidence="8">
    <location>
        <begin position="504"/>
        <end position="556"/>
    </location>
</feature>
<accession>A0A8K0KC03</accession>
<comment type="caution">
    <text evidence="12">The sequence shown here is derived from an EMBL/GenBank/DDBJ whole genome shotgun (WGS) entry which is preliminary data.</text>
</comment>
<feature type="domain" description="Antistasin-like" evidence="10">
    <location>
        <begin position="148"/>
        <end position="174"/>
    </location>
</feature>
<dbReference type="PROSITE" id="PS00484">
    <property type="entry name" value="THYROGLOBULIN_1_1"/>
    <property type="match status" value="1"/>
</dbReference>
<dbReference type="SUPFAM" id="SSF57610">
    <property type="entry name" value="Thyroglobulin type-1 domain"/>
    <property type="match status" value="3"/>
</dbReference>
<evidence type="ECO:0000256" key="3">
    <source>
        <dbReference type="ARBA" id="ARBA00022737"/>
    </source>
</evidence>
<keyword evidence="2" id="KW-0964">Secreted</keyword>
<proteinExistence type="predicted"/>
<keyword evidence="7" id="KW-0472">Membrane</keyword>
<dbReference type="CDD" id="cd00191">
    <property type="entry name" value="TY"/>
    <property type="match status" value="3"/>
</dbReference>
<dbReference type="InterPro" id="IPR020901">
    <property type="entry name" value="Prtase_inh_Kunz-CS"/>
</dbReference>
<dbReference type="InterPro" id="IPR036857">
    <property type="entry name" value="Thyroglobulin_1_sf"/>
</dbReference>
<dbReference type="InterPro" id="IPR000716">
    <property type="entry name" value="Thyroglobulin_1"/>
</dbReference>
<dbReference type="SMART" id="SM00217">
    <property type="entry name" value="WAP"/>
    <property type="match status" value="1"/>
</dbReference>
<dbReference type="PANTHER" id="PTHR12352">
    <property type="entry name" value="SECRETED MODULAR CALCIUM-BINDING PROTEIN"/>
    <property type="match status" value="1"/>
</dbReference>
<dbReference type="PROSITE" id="PS51252">
    <property type="entry name" value="ANTISTASIN"/>
    <property type="match status" value="1"/>
</dbReference>
<dbReference type="AlphaFoldDB" id="A0A8K0KC03"/>
<dbReference type="SMART" id="SM00211">
    <property type="entry name" value="TY"/>
    <property type="match status" value="3"/>
</dbReference>
<feature type="domain" description="Thyroglobulin type-1" evidence="9">
    <location>
        <begin position="68"/>
        <end position="142"/>
    </location>
</feature>
<dbReference type="GO" id="GO:0005615">
    <property type="term" value="C:extracellular space"/>
    <property type="evidence" value="ECO:0007669"/>
    <property type="project" value="TreeGrafter"/>
</dbReference>
<keyword evidence="7" id="KW-1133">Transmembrane helix</keyword>
<feature type="domain" description="Thyroglobulin type-1" evidence="9">
    <location>
        <begin position="293"/>
        <end position="364"/>
    </location>
</feature>
<dbReference type="EMBL" id="KZ308602">
    <property type="protein sequence ID" value="KAG8232187.1"/>
    <property type="molecule type" value="Genomic_DNA"/>
</dbReference>
<evidence type="ECO:0000256" key="5">
    <source>
        <dbReference type="PROSITE-ProRule" id="PRU00500"/>
    </source>
</evidence>
<keyword evidence="13" id="KW-1185">Reference proteome</keyword>
<dbReference type="GO" id="GO:0004867">
    <property type="term" value="F:serine-type endopeptidase inhibitor activity"/>
    <property type="evidence" value="ECO:0007669"/>
    <property type="project" value="InterPro"/>
</dbReference>
<dbReference type="InterPro" id="IPR051950">
    <property type="entry name" value="Dev_reg/Prot_inhib"/>
</dbReference>
<comment type="subcellular location">
    <subcellularLocation>
        <location evidence="1">Secreted</location>
    </subcellularLocation>
</comment>
<dbReference type="PROSITE" id="PS51162">
    <property type="entry name" value="THYROGLOBULIN_1_2"/>
    <property type="match status" value="3"/>
</dbReference>